<dbReference type="OrthoDB" id="9800565at2"/>
<feature type="domain" description="Calcineurin-like phosphoesterase" evidence="3">
    <location>
        <begin position="1"/>
        <end position="145"/>
    </location>
</feature>
<dbReference type="AlphaFoldDB" id="A0A377FVB3"/>
<name>A0A377FVB3_9BACL</name>
<reference evidence="4 5" key="1">
    <citation type="submission" date="2018-06" db="EMBL/GenBank/DDBJ databases">
        <authorList>
            <consortium name="Pathogen Informatics"/>
            <person name="Doyle S."/>
        </authorList>
    </citation>
    <scope>NUCLEOTIDE SEQUENCE [LARGE SCALE GENOMIC DNA]</scope>
    <source>
        <strain evidence="4 5">NCTC13163</strain>
    </source>
</reference>
<evidence type="ECO:0000313" key="4">
    <source>
        <dbReference type="EMBL" id="STO08761.1"/>
    </source>
</evidence>
<evidence type="ECO:0000313" key="5">
    <source>
        <dbReference type="Proteomes" id="UP000254060"/>
    </source>
</evidence>
<comment type="similarity">
    <text evidence="1 2">Belongs to the metallophosphoesterase superfamily. YfcE family.</text>
</comment>
<keyword evidence="4" id="KW-0378">Hydrolase</keyword>
<dbReference type="STRING" id="1397694.GCA_000702585_02627"/>
<gene>
    <name evidence="4" type="ORF">NCTC13163_02139</name>
</gene>
<protein>
    <recommendedName>
        <fullName evidence="2">Phosphoesterase</fullName>
        <ecNumber evidence="2">3.1.4.-</ecNumber>
    </recommendedName>
</protein>
<dbReference type="RefSeq" id="WP_029335655.1">
    <property type="nucleotide sequence ID" value="NZ_UGGP01000001.1"/>
</dbReference>
<comment type="cofactor">
    <cofactor evidence="2">
        <name>a divalent metal cation</name>
        <dbReference type="ChEBI" id="CHEBI:60240"/>
    </cofactor>
</comment>
<evidence type="ECO:0000256" key="1">
    <source>
        <dbReference type="ARBA" id="ARBA00008950"/>
    </source>
</evidence>
<dbReference type="SUPFAM" id="SSF56300">
    <property type="entry name" value="Metallo-dependent phosphatases"/>
    <property type="match status" value="1"/>
</dbReference>
<sequence>MRFLIVSDSHGLTEELLSIFNRHEQEIDDAFHCGDSQLALVDEHLLPYRTVRGNCDFGGDLPLERVETTPVGTILIVHGHHHDVKYDLNRLRYRAEEVGASVVLFGHSHVAGALIEDGVVYINPGSIRMPRGRSDKTYALLDLGNGEAAVRFYRSEDGSPVPDLDVSGKL</sequence>
<evidence type="ECO:0000256" key="2">
    <source>
        <dbReference type="RuleBase" id="RU362039"/>
    </source>
</evidence>
<dbReference type="EMBL" id="UGGP01000001">
    <property type="protein sequence ID" value="STO08761.1"/>
    <property type="molecule type" value="Genomic_DNA"/>
</dbReference>
<dbReference type="GO" id="GO:0016787">
    <property type="term" value="F:hydrolase activity"/>
    <property type="evidence" value="ECO:0007669"/>
    <property type="project" value="UniProtKB-UniRule"/>
</dbReference>
<dbReference type="GO" id="GO:0046872">
    <property type="term" value="F:metal ion binding"/>
    <property type="evidence" value="ECO:0007669"/>
    <property type="project" value="UniProtKB-KW"/>
</dbReference>
<proteinExistence type="inferred from homology"/>
<dbReference type="NCBIfam" id="TIGR00040">
    <property type="entry name" value="yfcE"/>
    <property type="match status" value="1"/>
</dbReference>
<accession>A0A377FVB3</accession>
<organism evidence="4 5">
    <name type="scientific">Exiguobacterium aurantiacum</name>
    <dbReference type="NCBI Taxonomy" id="33987"/>
    <lineage>
        <taxon>Bacteria</taxon>
        <taxon>Bacillati</taxon>
        <taxon>Bacillota</taxon>
        <taxon>Bacilli</taxon>
        <taxon>Bacillales</taxon>
        <taxon>Bacillales Family XII. Incertae Sedis</taxon>
        <taxon>Exiguobacterium</taxon>
    </lineage>
</organism>
<dbReference type="InterPro" id="IPR000979">
    <property type="entry name" value="Phosphodiesterase_MJ0936/Vps29"/>
</dbReference>
<dbReference type="InterPro" id="IPR024654">
    <property type="entry name" value="Calcineurin-like_PHP_lpxH"/>
</dbReference>
<dbReference type="Proteomes" id="UP000254060">
    <property type="component" value="Unassembled WGS sequence"/>
</dbReference>
<dbReference type="PANTHER" id="PTHR11124">
    <property type="entry name" value="VACUOLAR SORTING PROTEIN VPS29"/>
    <property type="match status" value="1"/>
</dbReference>
<keyword evidence="2" id="KW-0479">Metal-binding</keyword>
<dbReference type="Gene3D" id="3.60.21.10">
    <property type="match status" value="1"/>
</dbReference>
<dbReference type="InterPro" id="IPR029052">
    <property type="entry name" value="Metallo-depent_PP-like"/>
</dbReference>
<evidence type="ECO:0000259" key="3">
    <source>
        <dbReference type="Pfam" id="PF12850"/>
    </source>
</evidence>
<dbReference type="Pfam" id="PF12850">
    <property type="entry name" value="Metallophos_2"/>
    <property type="match status" value="1"/>
</dbReference>
<dbReference type="EC" id="3.1.4.-" evidence="2"/>